<keyword evidence="1" id="KW-0812">Transmembrane</keyword>
<dbReference type="AlphaFoldDB" id="A0AAD1U732"/>
<protein>
    <submittedName>
        <fullName evidence="2">Uncharacterized protein</fullName>
    </submittedName>
</protein>
<dbReference type="Proteomes" id="UP001295684">
    <property type="component" value="Unassembled WGS sequence"/>
</dbReference>
<feature type="transmembrane region" description="Helical" evidence="1">
    <location>
        <begin position="61"/>
        <end position="83"/>
    </location>
</feature>
<evidence type="ECO:0000313" key="2">
    <source>
        <dbReference type="EMBL" id="CAI2363565.1"/>
    </source>
</evidence>
<gene>
    <name evidence="2" type="ORF">ECRASSUSDP1_LOCUS4901</name>
</gene>
<keyword evidence="1" id="KW-0472">Membrane</keyword>
<reference evidence="2" key="1">
    <citation type="submission" date="2023-07" db="EMBL/GenBank/DDBJ databases">
        <authorList>
            <consortium name="AG Swart"/>
            <person name="Singh M."/>
            <person name="Singh A."/>
            <person name="Seah K."/>
            <person name="Emmerich C."/>
        </authorList>
    </citation>
    <scope>NUCLEOTIDE SEQUENCE</scope>
    <source>
        <strain evidence="2">DP1</strain>
    </source>
</reference>
<comment type="caution">
    <text evidence="2">The sequence shown here is derived from an EMBL/GenBank/DDBJ whole genome shotgun (WGS) entry which is preliminary data.</text>
</comment>
<keyword evidence="1" id="KW-1133">Transmembrane helix</keyword>
<proteinExistence type="predicted"/>
<accession>A0AAD1U732</accession>
<sequence length="158" mass="18414">MSSYSTLSGRFDRPFSCSIISLFHCANNSIKILLGHSLESFIKVLMSGAEYFCQCTLTCKYFHIFILYSLSCIVLVQYFRIVFHSLISEIKFLRGIPHKHIKEIVRILTEMQSNERHQNMLITVEIRMNNLKNPECNFLRSKLDFCIPRSPSSTLNHE</sequence>
<evidence type="ECO:0000313" key="3">
    <source>
        <dbReference type="Proteomes" id="UP001295684"/>
    </source>
</evidence>
<keyword evidence="3" id="KW-1185">Reference proteome</keyword>
<dbReference type="EMBL" id="CAMPGE010004720">
    <property type="protein sequence ID" value="CAI2363565.1"/>
    <property type="molecule type" value="Genomic_DNA"/>
</dbReference>
<evidence type="ECO:0000256" key="1">
    <source>
        <dbReference type="SAM" id="Phobius"/>
    </source>
</evidence>
<name>A0AAD1U732_EUPCR</name>
<organism evidence="2 3">
    <name type="scientific">Euplotes crassus</name>
    <dbReference type="NCBI Taxonomy" id="5936"/>
    <lineage>
        <taxon>Eukaryota</taxon>
        <taxon>Sar</taxon>
        <taxon>Alveolata</taxon>
        <taxon>Ciliophora</taxon>
        <taxon>Intramacronucleata</taxon>
        <taxon>Spirotrichea</taxon>
        <taxon>Hypotrichia</taxon>
        <taxon>Euplotida</taxon>
        <taxon>Euplotidae</taxon>
        <taxon>Moneuplotes</taxon>
    </lineage>
</organism>